<keyword evidence="2" id="KW-0564">Palmitate</keyword>
<comment type="caution">
    <text evidence="4">The sequence shown here is derived from an EMBL/GenBank/DDBJ whole genome shotgun (WGS) entry which is preliminary data.</text>
</comment>
<evidence type="ECO:0000256" key="3">
    <source>
        <dbReference type="SAM" id="Coils"/>
    </source>
</evidence>
<evidence type="ECO:0000313" key="5">
    <source>
        <dbReference type="Proteomes" id="UP000701702"/>
    </source>
</evidence>
<dbReference type="EMBL" id="CAJZAF010000001">
    <property type="protein sequence ID" value="CAG9163595.1"/>
    <property type="molecule type" value="Genomic_DNA"/>
</dbReference>
<keyword evidence="2" id="KW-0472">Membrane</keyword>
<keyword evidence="2" id="KW-0732">Signal</keyword>
<protein>
    <submittedName>
        <fullName evidence="4">Toluene efflux pump outer membrane protein TtgI</fullName>
    </submittedName>
</protein>
<dbReference type="RefSeq" id="WP_223998886.1">
    <property type="nucleotide sequence ID" value="NZ_CAJZAF010000001.1"/>
</dbReference>
<comment type="subcellular location">
    <subcellularLocation>
        <location evidence="2">Cell membrane</location>
        <topology evidence="2">Lipid-anchor</topology>
    </subcellularLocation>
</comment>
<dbReference type="PROSITE" id="PS51257">
    <property type="entry name" value="PROKAR_LIPOPROTEIN"/>
    <property type="match status" value="1"/>
</dbReference>
<dbReference type="NCBIfam" id="TIGR01845">
    <property type="entry name" value="outer_NodT"/>
    <property type="match status" value="1"/>
</dbReference>
<gene>
    <name evidence="4" type="primary">ttgI_1</name>
    <name evidence="4" type="ORF">LMG23994_00177</name>
</gene>
<dbReference type="Gene3D" id="2.20.200.10">
    <property type="entry name" value="Outer membrane efflux proteins (OEP)"/>
    <property type="match status" value="1"/>
</dbReference>
<dbReference type="Gene3D" id="1.20.1600.10">
    <property type="entry name" value="Outer membrane efflux proteins (OEP)"/>
    <property type="match status" value="1"/>
</dbReference>
<keyword evidence="5" id="KW-1185">Reference proteome</keyword>
<keyword evidence="2" id="KW-0449">Lipoprotein</keyword>
<accession>A0ABM8W8T8</accession>
<dbReference type="PANTHER" id="PTHR30203:SF33">
    <property type="entry name" value="BLR4455 PROTEIN"/>
    <property type="match status" value="1"/>
</dbReference>
<dbReference type="PANTHER" id="PTHR30203">
    <property type="entry name" value="OUTER MEMBRANE CATION EFFLUX PROTEIN"/>
    <property type="match status" value="1"/>
</dbReference>
<name>A0ABM8W8T8_9BURK</name>
<keyword evidence="3" id="KW-0175">Coiled coil</keyword>
<dbReference type="SUPFAM" id="SSF56954">
    <property type="entry name" value="Outer membrane efflux proteins (OEP)"/>
    <property type="match status" value="1"/>
</dbReference>
<evidence type="ECO:0000256" key="2">
    <source>
        <dbReference type="RuleBase" id="RU362097"/>
    </source>
</evidence>
<feature type="coiled-coil region" evidence="3">
    <location>
        <begin position="398"/>
        <end position="425"/>
    </location>
</feature>
<sequence length="501" mass="53541">MRSRLPFLACLLLSACAVGPDFRAPAPTDDPGYVAGPQPQSTVAAEMPGNLPHGRPQTFANGADVPAQWWALFRSPALDATIRAALDGSPTLAQAQAKLREAQENLAARTGATRWPTVDAKLNTTRQQVNFQSLGITAIPSPGPFTLYGATVQVSYVLDLFGGQRRELEGLQAAVDYQRYEFEAARLALAANVVTAAIREAGLRAQLADTVAIAEAQQRELGIAEERLRSGGIARVDVQRQRSELAQTQALIPGLAQQIESTRHQLAVYTGQTPAAAQLPEFRLEDLQLPETLPVSLPSTLARRRPDIRAAEALLHQASANIGVATANLYPQITLSASGGWQSTTARNLFDSFNVWSLAAGLVQPVFHGGELLARKRASEAAYEQSLAAYRQAILLGLQNVADALRALEADAATLRARADNARQARATLDIVSQQYRLGGVSQLTLLDAERQSRQASLDLSQATASRLADSAALLQALGGGWWEEEEAQASAGNPSTPALQ</sequence>
<keyword evidence="2" id="KW-0812">Transmembrane</keyword>
<reference evidence="4 5" key="1">
    <citation type="submission" date="2021-08" db="EMBL/GenBank/DDBJ databases">
        <authorList>
            <person name="Peeters C."/>
        </authorList>
    </citation>
    <scope>NUCLEOTIDE SEQUENCE [LARGE SCALE GENOMIC DNA]</scope>
    <source>
        <strain evidence="4 5">LMG 23994</strain>
    </source>
</reference>
<dbReference type="Pfam" id="PF02321">
    <property type="entry name" value="OEP"/>
    <property type="match status" value="2"/>
</dbReference>
<keyword evidence="2" id="KW-1134">Transmembrane beta strand</keyword>
<evidence type="ECO:0000313" key="4">
    <source>
        <dbReference type="EMBL" id="CAG9163595.1"/>
    </source>
</evidence>
<dbReference type="InterPro" id="IPR010131">
    <property type="entry name" value="MdtP/NodT-like"/>
</dbReference>
<evidence type="ECO:0000256" key="1">
    <source>
        <dbReference type="ARBA" id="ARBA00007613"/>
    </source>
</evidence>
<proteinExistence type="inferred from homology"/>
<dbReference type="InterPro" id="IPR003423">
    <property type="entry name" value="OMP_efflux"/>
</dbReference>
<feature type="signal peptide" evidence="2">
    <location>
        <begin position="1"/>
        <end position="23"/>
    </location>
</feature>
<comment type="similarity">
    <text evidence="1 2">Belongs to the outer membrane factor (OMF) (TC 1.B.17) family.</text>
</comment>
<feature type="chain" id="PRO_5044978046" evidence="2">
    <location>
        <begin position="24"/>
        <end position="501"/>
    </location>
</feature>
<organism evidence="4 5">
    <name type="scientific">Cupriavidus pinatubonensis</name>
    <dbReference type="NCBI Taxonomy" id="248026"/>
    <lineage>
        <taxon>Bacteria</taxon>
        <taxon>Pseudomonadati</taxon>
        <taxon>Pseudomonadota</taxon>
        <taxon>Betaproteobacteria</taxon>
        <taxon>Burkholderiales</taxon>
        <taxon>Burkholderiaceae</taxon>
        <taxon>Cupriavidus</taxon>
    </lineage>
</organism>
<dbReference type="Proteomes" id="UP000701702">
    <property type="component" value="Unassembled WGS sequence"/>
</dbReference>